<reference evidence="1" key="1">
    <citation type="submission" date="2023-04" db="EMBL/GenBank/DDBJ databases">
        <title>Draft Genome sequencing of Naganishia species isolated from polar environments using Oxford Nanopore Technology.</title>
        <authorList>
            <person name="Leo P."/>
            <person name="Venkateswaran K."/>
        </authorList>
    </citation>
    <scope>NUCLEOTIDE SEQUENCE</scope>
    <source>
        <strain evidence="1">MNA-CCFEE 5425</strain>
    </source>
</reference>
<evidence type="ECO:0000313" key="2">
    <source>
        <dbReference type="Proteomes" id="UP001243375"/>
    </source>
</evidence>
<name>A0ACC2XAX0_9TREE</name>
<gene>
    <name evidence="1" type="ORF">QFC22_002656</name>
</gene>
<sequence length="242" mass="25547">MLLSPRDIRLSRSPLGSKSRGKPITVETLDPDGIPVKAIVYPDEAKASITATGAAFEEPLDGPTQPGTPLDYSPISTRTSISSSSASAASSDSSDEGDIAHHAARLNSASNSLGLMNDLDSERPFANQLPQPYRRKHFAYEEEDHFRGVSRQKTPRALEITPSINSIDEEGLLVPSTVDSATTSDTELDESVNEPMQFSIGNASNTIPASRSAAEGEHKTDPAGTEDAASAGMVLLGLPVST</sequence>
<evidence type="ECO:0000313" key="1">
    <source>
        <dbReference type="EMBL" id="KAJ9120725.1"/>
    </source>
</evidence>
<comment type="caution">
    <text evidence="1">The sequence shown here is derived from an EMBL/GenBank/DDBJ whole genome shotgun (WGS) entry which is preliminary data.</text>
</comment>
<proteinExistence type="predicted"/>
<dbReference type="Proteomes" id="UP001243375">
    <property type="component" value="Unassembled WGS sequence"/>
</dbReference>
<accession>A0ACC2XAX0</accession>
<keyword evidence="2" id="KW-1185">Reference proteome</keyword>
<protein>
    <submittedName>
        <fullName evidence="1">Uncharacterized protein</fullName>
    </submittedName>
</protein>
<organism evidence="1 2">
    <name type="scientific">Naganishia vaughanmartiniae</name>
    <dbReference type="NCBI Taxonomy" id="1424756"/>
    <lineage>
        <taxon>Eukaryota</taxon>
        <taxon>Fungi</taxon>
        <taxon>Dikarya</taxon>
        <taxon>Basidiomycota</taxon>
        <taxon>Agaricomycotina</taxon>
        <taxon>Tremellomycetes</taxon>
        <taxon>Filobasidiales</taxon>
        <taxon>Filobasidiaceae</taxon>
        <taxon>Naganishia</taxon>
    </lineage>
</organism>
<dbReference type="EMBL" id="JASBWU010000006">
    <property type="protein sequence ID" value="KAJ9120725.1"/>
    <property type="molecule type" value="Genomic_DNA"/>
</dbReference>